<dbReference type="PANTHER" id="PTHR42852">
    <property type="entry name" value="THIOL:DISULFIDE INTERCHANGE PROTEIN DSBE"/>
    <property type="match status" value="1"/>
</dbReference>
<dbReference type="Proteomes" id="UP001431776">
    <property type="component" value="Unassembled WGS sequence"/>
</dbReference>
<dbReference type="RefSeq" id="WP_349243209.1">
    <property type="nucleotide sequence ID" value="NZ_JASCXX010000002.1"/>
</dbReference>
<evidence type="ECO:0000256" key="3">
    <source>
        <dbReference type="ARBA" id="ARBA00023284"/>
    </source>
</evidence>
<dbReference type="InterPro" id="IPR036249">
    <property type="entry name" value="Thioredoxin-like_sf"/>
</dbReference>
<evidence type="ECO:0000256" key="1">
    <source>
        <dbReference type="ARBA" id="ARBA00004196"/>
    </source>
</evidence>
<dbReference type="GO" id="GO:0017004">
    <property type="term" value="P:cytochrome complex assembly"/>
    <property type="evidence" value="ECO:0007669"/>
    <property type="project" value="UniProtKB-KW"/>
</dbReference>
<keyword evidence="3" id="KW-0676">Redox-active center</keyword>
<accession>A0AAW6TRH1</accession>
<name>A0AAW6TRH1_9BACT</name>
<dbReference type="PROSITE" id="PS00194">
    <property type="entry name" value="THIOREDOXIN_1"/>
    <property type="match status" value="1"/>
</dbReference>
<dbReference type="InterPro" id="IPR050553">
    <property type="entry name" value="Thioredoxin_ResA/DsbE_sf"/>
</dbReference>
<evidence type="ECO:0000313" key="6">
    <source>
        <dbReference type="Proteomes" id="UP001431776"/>
    </source>
</evidence>
<dbReference type="GO" id="GO:0030313">
    <property type="term" value="C:cell envelope"/>
    <property type="evidence" value="ECO:0007669"/>
    <property type="project" value="UniProtKB-SubCell"/>
</dbReference>
<dbReference type="SUPFAM" id="SSF52833">
    <property type="entry name" value="Thioredoxin-like"/>
    <property type="match status" value="1"/>
</dbReference>
<dbReference type="InterPro" id="IPR013766">
    <property type="entry name" value="Thioredoxin_domain"/>
</dbReference>
<dbReference type="GO" id="GO:0016491">
    <property type="term" value="F:oxidoreductase activity"/>
    <property type="evidence" value="ECO:0007669"/>
    <property type="project" value="InterPro"/>
</dbReference>
<keyword evidence="6" id="KW-1185">Reference proteome</keyword>
<dbReference type="PROSITE" id="PS51352">
    <property type="entry name" value="THIOREDOXIN_2"/>
    <property type="match status" value="1"/>
</dbReference>
<evidence type="ECO:0000256" key="2">
    <source>
        <dbReference type="ARBA" id="ARBA00022748"/>
    </source>
</evidence>
<dbReference type="InterPro" id="IPR013740">
    <property type="entry name" value="Redoxin"/>
</dbReference>
<dbReference type="EMBL" id="JASCXX010000002">
    <property type="protein sequence ID" value="MDI6447797.1"/>
    <property type="molecule type" value="Genomic_DNA"/>
</dbReference>
<comment type="subcellular location">
    <subcellularLocation>
        <location evidence="1">Cell envelope</location>
    </subcellularLocation>
</comment>
<sequence length="195" mass="20719">MTMRIGIVILSMLVLAGCGKRDDDTQANQPGNPNPAMLEAAGAVAAAVPTKLGDAAYPLTGLTWVKGDPVTITPGTVYVVEFWATWCPPCVKSIPHLTELQAKYGDRVVFVGVSNEDVATVRPFVAAKGDQMDYAVAVDPAGNVVDGYMTAFQQRTIPAAFIVDTEGRIIWRGNPLVDLEAVLDRVLAGTYTLPG</sequence>
<dbReference type="Pfam" id="PF08534">
    <property type="entry name" value="Redoxin"/>
    <property type="match status" value="1"/>
</dbReference>
<gene>
    <name evidence="5" type="ORF">QJ522_01980</name>
</gene>
<dbReference type="PROSITE" id="PS51257">
    <property type="entry name" value="PROKAR_LIPOPROTEIN"/>
    <property type="match status" value="1"/>
</dbReference>
<comment type="caution">
    <text evidence="5">The sequence shown here is derived from an EMBL/GenBank/DDBJ whole genome shotgun (WGS) entry which is preliminary data.</text>
</comment>
<evidence type="ECO:0000259" key="4">
    <source>
        <dbReference type="PROSITE" id="PS51352"/>
    </source>
</evidence>
<dbReference type="AlphaFoldDB" id="A0AAW6TRH1"/>
<dbReference type="PANTHER" id="PTHR42852:SF18">
    <property type="entry name" value="CHROMOSOME UNDETERMINED SCAFFOLD_47, WHOLE GENOME SHOTGUN SEQUENCE"/>
    <property type="match status" value="1"/>
</dbReference>
<reference evidence="5" key="1">
    <citation type="submission" date="2023-05" db="EMBL/GenBank/DDBJ databases">
        <title>Anaerotaeda fermentans gen. nov., sp. nov., a novel anaerobic planctomycete of the new family within the order Sedimentisphaerales isolated from Taman Peninsula, Russia.</title>
        <authorList>
            <person name="Khomyakova M.A."/>
            <person name="Merkel A.Y."/>
            <person name="Slobodkin A.I."/>
        </authorList>
    </citation>
    <scope>NUCLEOTIDE SEQUENCE</scope>
    <source>
        <strain evidence="5">M17dextr</strain>
    </source>
</reference>
<keyword evidence="2" id="KW-0201">Cytochrome c-type biogenesis</keyword>
<dbReference type="Gene3D" id="3.40.30.10">
    <property type="entry name" value="Glutaredoxin"/>
    <property type="match status" value="1"/>
</dbReference>
<evidence type="ECO:0000313" key="5">
    <source>
        <dbReference type="EMBL" id="MDI6447797.1"/>
    </source>
</evidence>
<dbReference type="InterPro" id="IPR017937">
    <property type="entry name" value="Thioredoxin_CS"/>
</dbReference>
<dbReference type="CDD" id="cd02966">
    <property type="entry name" value="TlpA_like_family"/>
    <property type="match status" value="1"/>
</dbReference>
<protein>
    <submittedName>
        <fullName evidence="5">TlpA disulfide reductase family protein</fullName>
    </submittedName>
</protein>
<feature type="domain" description="Thioredoxin" evidence="4">
    <location>
        <begin position="50"/>
        <end position="192"/>
    </location>
</feature>
<proteinExistence type="predicted"/>
<organism evidence="5 6">
    <name type="scientific">Anaerobaca lacustris</name>
    <dbReference type="NCBI Taxonomy" id="3044600"/>
    <lineage>
        <taxon>Bacteria</taxon>
        <taxon>Pseudomonadati</taxon>
        <taxon>Planctomycetota</taxon>
        <taxon>Phycisphaerae</taxon>
        <taxon>Sedimentisphaerales</taxon>
        <taxon>Anaerobacaceae</taxon>
        <taxon>Anaerobaca</taxon>
    </lineage>
</organism>